<comment type="caution">
    <text evidence="2">The sequence shown here is derived from an EMBL/GenBank/DDBJ whole genome shotgun (WGS) entry which is preliminary data.</text>
</comment>
<accession>A0AAN7HE07</accession>
<dbReference type="EMBL" id="MU860105">
    <property type="protein sequence ID" value="KAK4238205.1"/>
    <property type="molecule type" value="Genomic_DNA"/>
</dbReference>
<name>A0AAN7HE07_9PEZI</name>
<evidence type="ECO:0000313" key="2">
    <source>
        <dbReference type="EMBL" id="KAK4238205.1"/>
    </source>
</evidence>
<reference evidence="2" key="1">
    <citation type="journal article" date="2023" name="Mol. Phylogenet. Evol.">
        <title>Genome-scale phylogeny and comparative genomics of the fungal order Sordariales.</title>
        <authorList>
            <person name="Hensen N."/>
            <person name="Bonometti L."/>
            <person name="Westerberg I."/>
            <person name="Brannstrom I.O."/>
            <person name="Guillou S."/>
            <person name="Cros-Aarteil S."/>
            <person name="Calhoun S."/>
            <person name="Haridas S."/>
            <person name="Kuo A."/>
            <person name="Mondo S."/>
            <person name="Pangilinan J."/>
            <person name="Riley R."/>
            <person name="LaButti K."/>
            <person name="Andreopoulos B."/>
            <person name="Lipzen A."/>
            <person name="Chen C."/>
            <person name="Yan M."/>
            <person name="Daum C."/>
            <person name="Ng V."/>
            <person name="Clum A."/>
            <person name="Steindorff A."/>
            <person name="Ohm R.A."/>
            <person name="Martin F."/>
            <person name="Silar P."/>
            <person name="Natvig D.O."/>
            <person name="Lalanne C."/>
            <person name="Gautier V."/>
            <person name="Ament-Velasquez S.L."/>
            <person name="Kruys A."/>
            <person name="Hutchinson M.I."/>
            <person name="Powell A.J."/>
            <person name="Barry K."/>
            <person name="Miller A.N."/>
            <person name="Grigoriev I.V."/>
            <person name="Debuchy R."/>
            <person name="Gladieux P."/>
            <person name="Hiltunen Thoren M."/>
            <person name="Johannesson H."/>
        </authorList>
    </citation>
    <scope>NUCLEOTIDE SEQUENCE</scope>
    <source>
        <strain evidence="2">CBS 532.94</strain>
    </source>
</reference>
<evidence type="ECO:0000256" key="1">
    <source>
        <dbReference type="SAM" id="MobiDB-lite"/>
    </source>
</evidence>
<feature type="compositionally biased region" description="Acidic residues" evidence="1">
    <location>
        <begin position="17"/>
        <end position="31"/>
    </location>
</feature>
<evidence type="ECO:0000313" key="3">
    <source>
        <dbReference type="Proteomes" id="UP001303760"/>
    </source>
</evidence>
<organism evidence="2 3">
    <name type="scientific">Achaetomium macrosporum</name>
    <dbReference type="NCBI Taxonomy" id="79813"/>
    <lineage>
        <taxon>Eukaryota</taxon>
        <taxon>Fungi</taxon>
        <taxon>Dikarya</taxon>
        <taxon>Ascomycota</taxon>
        <taxon>Pezizomycotina</taxon>
        <taxon>Sordariomycetes</taxon>
        <taxon>Sordariomycetidae</taxon>
        <taxon>Sordariales</taxon>
        <taxon>Chaetomiaceae</taxon>
        <taxon>Achaetomium</taxon>
    </lineage>
</organism>
<reference evidence="2" key="2">
    <citation type="submission" date="2023-05" db="EMBL/GenBank/DDBJ databases">
        <authorList>
            <consortium name="Lawrence Berkeley National Laboratory"/>
            <person name="Steindorff A."/>
            <person name="Hensen N."/>
            <person name="Bonometti L."/>
            <person name="Westerberg I."/>
            <person name="Brannstrom I.O."/>
            <person name="Guillou S."/>
            <person name="Cros-Aarteil S."/>
            <person name="Calhoun S."/>
            <person name="Haridas S."/>
            <person name="Kuo A."/>
            <person name="Mondo S."/>
            <person name="Pangilinan J."/>
            <person name="Riley R."/>
            <person name="Labutti K."/>
            <person name="Andreopoulos B."/>
            <person name="Lipzen A."/>
            <person name="Chen C."/>
            <person name="Yanf M."/>
            <person name="Daum C."/>
            <person name="Ng V."/>
            <person name="Clum A."/>
            <person name="Ohm R."/>
            <person name="Martin F."/>
            <person name="Silar P."/>
            <person name="Natvig D."/>
            <person name="Lalanne C."/>
            <person name="Gautier V."/>
            <person name="Ament-Velasquez S.L."/>
            <person name="Kruys A."/>
            <person name="Hutchinson M.I."/>
            <person name="Powell A.J."/>
            <person name="Barry K."/>
            <person name="Miller A.N."/>
            <person name="Grigoriev I.V."/>
            <person name="Debuchy R."/>
            <person name="Gladieux P."/>
            <person name="Thoren M.H."/>
            <person name="Johannesson H."/>
        </authorList>
    </citation>
    <scope>NUCLEOTIDE SEQUENCE</scope>
    <source>
        <strain evidence="2">CBS 532.94</strain>
    </source>
</reference>
<dbReference type="AlphaFoldDB" id="A0AAN7HE07"/>
<sequence>MAESPSSDPEHLHREEDWPDPDVDSGTEEGAEIMRRNEAAIMESIDRDVRRQQRSIQAAYDRLPASLYDKARDHQDQLTDEERQLLLSRGDVLGKALAYPDSLTTDEIHEARGWPPPDVVRANIQRATGGSLSTPAELHAKAKDALDHGQFDTVISDDEAFLIAHKFYARDDYSLSKCEAVHQIPGFGHVDALLSRRLGPDLAVWKASVEREFEAMGPLMEATPPMDPIQRAFREYMAAPPSRTDMQGSGPWPVTYAGTSAYQLFGEDTDSPSDLPFAAAPRWAALPEQQKEVYRAQAEARRREAWADYERRLACKDAGLPAPPPPRPVPPPSADFLEYFRISDPTRNPVLPLSGFEVFRDDLVAGDAGLGFGEVLARWEALTDQQRDMYEMRAREAKKAGAT</sequence>
<gene>
    <name evidence="2" type="ORF">C8A03DRAFT_33811</name>
</gene>
<keyword evidence="3" id="KW-1185">Reference proteome</keyword>
<feature type="region of interest" description="Disordered" evidence="1">
    <location>
        <begin position="1"/>
        <end position="34"/>
    </location>
</feature>
<protein>
    <submittedName>
        <fullName evidence="2">Uncharacterized protein</fullName>
    </submittedName>
</protein>
<dbReference type="Proteomes" id="UP001303760">
    <property type="component" value="Unassembled WGS sequence"/>
</dbReference>
<proteinExistence type="predicted"/>